<keyword evidence="3" id="KW-1185">Reference proteome</keyword>
<accession>A0A843WCU9</accession>
<keyword evidence="1" id="KW-0812">Transmembrane</keyword>
<evidence type="ECO:0000313" key="3">
    <source>
        <dbReference type="Proteomes" id="UP000652761"/>
    </source>
</evidence>
<keyword evidence="1" id="KW-1133">Transmembrane helix</keyword>
<dbReference type="Proteomes" id="UP000652761">
    <property type="component" value="Unassembled WGS sequence"/>
</dbReference>
<reference evidence="2" key="1">
    <citation type="submission" date="2017-07" db="EMBL/GenBank/DDBJ databases">
        <title>Taro Niue Genome Assembly and Annotation.</title>
        <authorList>
            <person name="Atibalentja N."/>
            <person name="Keating K."/>
            <person name="Fields C.J."/>
        </authorList>
    </citation>
    <scope>NUCLEOTIDE SEQUENCE</scope>
    <source>
        <strain evidence="2">Niue_2</strain>
        <tissue evidence="2">Leaf</tissue>
    </source>
</reference>
<evidence type="ECO:0000256" key="1">
    <source>
        <dbReference type="SAM" id="Phobius"/>
    </source>
</evidence>
<keyword evidence="1" id="KW-0472">Membrane</keyword>
<sequence>MVVGVGCNWRSEILHALRVLSGHTLMEAPVSNSAASMATLFIVSVTHKGIFLASGVANSPSEKEVVEQVGGLEQAGVEAWGCGLCQGHLPAAAAVVVVAVAGTVVGRVGTVVVVAVVVVVAAVAFAIADVASDPVGPLMSGLASSFLPNQSDFAHEDHI</sequence>
<dbReference type="AlphaFoldDB" id="A0A843WCU9"/>
<evidence type="ECO:0000313" key="2">
    <source>
        <dbReference type="EMBL" id="MQM05257.1"/>
    </source>
</evidence>
<comment type="caution">
    <text evidence="2">The sequence shown here is derived from an EMBL/GenBank/DDBJ whole genome shotgun (WGS) entry which is preliminary data.</text>
</comment>
<dbReference type="EMBL" id="NMUH01003380">
    <property type="protein sequence ID" value="MQM05257.1"/>
    <property type="molecule type" value="Genomic_DNA"/>
</dbReference>
<organism evidence="2 3">
    <name type="scientific">Colocasia esculenta</name>
    <name type="common">Wild taro</name>
    <name type="synonym">Arum esculentum</name>
    <dbReference type="NCBI Taxonomy" id="4460"/>
    <lineage>
        <taxon>Eukaryota</taxon>
        <taxon>Viridiplantae</taxon>
        <taxon>Streptophyta</taxon>
        <taxon>Embryophyta</taxon>
        <taxon>Tracheophyta</taxon>
        <taxon>Spermatophyta</taxon>
        <taxon>Magnoliopsida</taxon>
        <taxon>Liliopsida</taxon>
        <taxon>Araceae</taxon>
        <taxon>Aroideae</taxon>
        <taxon>Colocasieae</taxon>
        <taxon>Colocasia</taxon>
    </lineage>
</organism>
<feature type="transmembrane region" description="Helical" evidence="1">
    <location>
        <begin position="108"/>
        <end position="128"/>
    </location>
</feature>
<protein>
    <submittedName>
        <fullName evidence="2">Uncharacterized protein</fullName>
    </submittedName>
</protein>
<name>A0A843WCU9_COLES</name>
<gene>
    <name evidence="2" type="ORF">Taro_038067</name>
</gene>
<proteinExistence type="predicted"/>